<proteinExistence type="predicted"/>
<dbReference type="PANTHER" id="PTHR30383:SF27">
    <property type="entry name" value="SPORE GERMINATION LIPASE LIPC"/>
    <property type="match status" value="1"/>
</dbReference>
<dbReference type="SUPFAM" id="SSF52266">
    <property type="entry name" value="SGNH hydrolase"/>
    <property type="match status" value="1"/>
</dbReference>
<accession>A0ABS2NXL2</accession>
<keyword evidence="3" id="KW-1185">Reference proteome</keyword>
<reference evidence="2 3" key="1">
    <citation type="submission" date="2021-01" db="EMBL/GenBank/DDBJ databases">
        <title>Genomic Encyclopedia of Type Strains, Phase IV (KMG-IV): sequencing the most valuable type-strain genomes for metagenomic binning, comparative biology and taxonomic classification.</title>
        <authorList>
            <person name="Goeker M."/>
        </authorList>
    </citation>
    <scope>NUCLEOTIDE SEQUENCE [LARGE SCALE GENOMIC DNA]</scope>
    <source>
        <strain evidence="2 3">DSM 25879</strain>
    </source>
</reference>
<evidence type="ECO:0000313" key="3">
    <source>
        <dbReference type="Proteomes" id="UP000737402"/>
    </source>
</evidence>
<feature type="domain" description="SGNH hydrolase-type esterase" evidence="1">
    <location>
        <begin position="90"/>
        <end position="282"/>
    </location>
</feature>
<dbReference type="InterPro" id="IPR051532">
    <property type="entry name" value="Ester_Hydrolysis_Enzymes"/>
</dbReference>
<dbReference type="RefSeq" id="WP_204414428.1">
    <property type="nucleotide sequence ID" value="NZ_JAFBED010000002.1"/>
</dbReference>
<dbReference type="InterPro" id="IPR013830">
    <property type="entry name" value="SGNH_hydro"/>
</dbReference>
<dbReference type="Pfam" id="PF13472">
    <property type="entry name" value="Lipase_GDSL_2"/>
    <property type="match status" value="1"/>
</dbReference>
<organism evidence="2 3">
    <name type="scientific">Sutcliffiella tianshenii</name>
    <dbReference type="NCBI Taxonomy" id="1463404"/>
    <lineage>
        <taxon>Bacteria</taxon>
        <taxon>Bacillati</taxon>
        <taxon>Bacillota</taxon>
        <taxon>Bacilli</taxon>
        <taxon>Bacillales</taxon>
        <taxon>Bacillaceae</taxon>
        <taxon>Sutcliffiella</taxon>
    </lineage>
</organism>
<dbReference type="CDD" id="cd04506">
    <property type="entry name" value="SGNH_hydrolase_YpmR_like"/>
    <property type="match status" value="1"/>
</dbReference>
<sequence>MNKKLTIVGLVGLFIVGTISMPGCSAQNSSSIVLEKVKERRESQEEKEFFEGGFFFNKEDQAENKQKQTILEEKQEVSDDFFDRSFQLVFFGDSLTQGVGDSTGKGGFTPFVKEHYLSKSYIDEVSITNLGVRGNRTNHLLKRLKQPEVQESLKSADVIFMTVGGNDLMKVIRENFLDLNFELFEREQEEYAERLETVISEVRKNNPDSTIYIVGLFNPFYEFFKEIPEMNEVVTNWNETTISVLENHPKTVFVPIQDLFIDTDVNLLDDDQFHPNEKGYQLIGTEIVNQVIEYNEEVLTDENVLQERE</sequence>
<evidence type="ECO:0000259" key="1">
    <source>
        <dbReference type="Pfam" id="PF13472"/>
    </source>
</evidence>
<dbReference type="PANTHER" id="PTHR30383">
    <property type="entry name" value="THIOESTERASE 1/PROTEASE 1/LYSOPHOSPHOLIPASE L1"/>
    <property type="match status" value="1"/>
</dbReference>
<protein>
    <submittedName>
        <fullName evidence="2">Lysophospholipase L1-like esterase</fullName>
    </submittedName>
</protein>
<evidence type="ECO:0000313" key="2">
    <source>
        <dbReference type="EMBL" id="MBM7619411.1"/>
    </source>
</evidence>
<dbReference type="Gene3D" id="3.40.50.1110">
    <property type="entry name" value="SGNH hydrolase"/>
    <property type="match status" value="1"/>
</dbReference>
<comment type="caution">
    <text evidence="2">The sequence shown here is derived from an EMBL/GenBank/DDBJ whole genome shotgun (WGS) entry which is preliminary data.</text>
</comment>
<gene>
    <name evidence="2" type="ORF">JOC95_001260</name>
</gene>
<dbReference type="Proteomes" id="UP000737402">
    <property type="component" value="Unassembled WGS sequence"/>
</dbReference>
<name>A0ABS2NXL2_9BACI</name>
<dbReference type="InterPro" id="IPR036514">
    <property type="entry name" value="SGNH_hydro_sf"/>
</dbReference>
<dbReference type="EMBL" id="JAFBED010000002">
    <property type="protein sequence ID" value="MBM7619411.1"/>
    <property type="molecule type" value="Genomic_DNA"/>
</dbReference>